<proteinExistence type="predicted"/>
<dbReference type="AlphaFoldDB" id="A0A3E0W3T5"/>
<feature type="region of interest" description="Disordered" evidence="1">
    <location>
        <begin position="58"/>
        <end position="77"/>
    </location>
</feature>
<name>A0A3E0W3T5_9MICO</name>
<dbReference type="EMBL" id="NBXB01000011">
    <property type="protein sequence ID" value="RFA16455.1"/>
    <property type="molecule type" value="Genomic_DNA"/>
</dbReference>
<reference evidence="2 3" key="1">
    <citation type="submission" date="2017-04" db="EMBL/GenBank/DDBJ databases">
        <title>Comparative genome analysis of Subtercola boreus.</title>
        <authorList>
            <person name="Cho Y.-J."/>
            <person name="Cho A."/>
            <person name="Kim O.-S."/>
            <person name="Lee J.-I."/>
        </authorList>
    </citation>
    <scope>NUCLEOTIDE SEQUENCE [LARGE SCALE GENOMIC DNA]</scope>
    <source>
        <strain evidence="2 3">P27479</strain>
    </source>
</reference>
<accession>A0A3E0W3T5</accession>
<comment type="caution">
    <text evidence="2">The sequence shown here is derived from an EMBL/GenBank/DDBJ whole genome shotgun (WGS) entry which is preliminary data.</text>
</comment>
<sequence>MLGSTTYAPAIRRVMNAGAHSFVLNEDSPETIAEAVAAASRNEVFVPAADDPRRLDPAVAFRSPRSKPSPLPSYCDS</sequence>
<evidence type="ECO:0000313" key="2">
    <source>
        <dbReference type="EMBL" id="RFA16455.1"/>
    </source>
</evidence>
<dbReference type="Proteomes" id="UP000256541">
    <property type="component" value="Unassembled WGS sequence"/>
</dbReference>
<gene>
    <name evidence="2" type="ORF">B7R22_02920</name>
</gene>
<evidence type="ECO:0000256" key="1">
    <source>
        <dbReference type="SAM" id="MobiDB-lite"/>
    </source>
</evidence>
<evidence type="ECO:0000313" key="3">
    <source>
        <dbReference type="Proteomes" id="UP000256541"/>
    </source>
</evidence>
<organism evidence="2 3">
    <name type="scientific">Subtercola boreus</name>
    <dbReference type="NCBI Taxonomy" id="120213"/>
    <lineage>
        <taxon>Bacteria</taxon>
        <taxon>Bacillati</taxon>
        <taxon>Actinomycetota</taxon>
        <taxon>Actinomycetes</taxon>
        <taxon>Micrococcales</taxon>
        <taxon>Microbacteriaceae</taxon>
        <taxon>Subtercola</taxon>
    </lineage>
</organism>
<protein>
    <submittedName>
        <fullName evidence="2">Uncharacterized protein</fullName>
    </submittedName>
</protein>